<name>A0A4D9EIA3_9SAUR</name>
<evidence type="ECO:0000313" key="4">
    <source>
        <dbReference type="Proteomes" id="UP000297703"/>
    </source>
</evidence>
<dbReference type="OrthoDB" id="9644183at2759"/>
<sequence>MRPAAYLLSLMLCALGTVSLVHSRQAGAALLTEMERRAENRFLERQNIVPLRLIPRPEDGTQAGHGVLNTRVSSRSDRKQWEDSSEGKLNFLQKLYSRTKKKEKVAERRYVQANRPDWTFSNHIVCLYNIHSLPPSEMFSGIEARTESSEKVTLVLEIEVNTMSTKINDIYKYVTKGKQKARKKAN</sequence>
<feature type="chain" id="PRO_5020035287" evidence="2">
    <location>
        <begin position="24"/>
        <end position="186"/>
    </location>
</feature>
<keyword evidence="2" id="KW-0732">Signal</keyword>
<evidence type="ECO:0000256" key="2">
    <source>
        <dbReference type="SAM" id="SignalP"/>
    </source>
</evidence>
<keyword evidence="4" id="KW-1185">Reference proteome</keyword>
<evidence type="ECO:0000256" key="1">
    <source>
        <dbReference type="SAM" id="MobiDB-lite"/>
    </source>
</evidence>
<organism evidence="3 4">
    <name type="scientific">Platysternon megacephalum</name>
    <name type="common">big-headed turtle</name>
    <dbReference type="NCBI Taxonomy" id="55544"/>
    <lineage>
        <taxon>Eukaryota</taxon>
        <taxon>Metazoa</taxon>
        <taxon>Chordata</taxon>
        <taxon>Craniata</taxon>
        <taxon>Vertebrata</taxon>
        <taxon>Euteleostomi</taxon>
        <taxon>Archelosauria</taxon>
        <taxon>Testudinata</taxon>
        <taxon>Testudines</taxon>
        <taxon>Cryptodira</taxon>
        <taxon>Durocryptodira</taxon>
        <taxon>Testudinoidea</taxon>
        <taxon>Platysternidae</taxon>
        <taxon>Platysternon</taxon>
    </lineage>
</organism>
<feature type="signal peptide" evidence="2">
    <location>
        <begin position="1"/>
        <end position="23"/>
    </location>
</feature>
<proteinExistence type="predicted"/>
<reference evidence="3 4" key="2">
    <citation type="submission" date="2019-04" db="EMBL/GenBank/DDBJ databases">
        <title>The genome sequence of big-headed turtle.</title>
        <authorList>
            <person name="Gong S."/>
        </authorList>
    </citation>
    <scope>NUCLEOTIDE SEQUENCE [LARGE SCALE GENOMIC DNA]</scope>
    <source>
        <strain evidence="3">DO16091913</strain>
        <tissue evidence="3">Muscle</tissue>
    </source>
</reference>
<dbReference type="Proteomes" id="UP000297703">
    <property type="component" value="Unassembled WGS sequence"/>
</dbReference>
<gene>
    <name evidence="3" type="ORF">DR999_PMT09553</name>
</gene>
<dbReference type="STRING" id="55544.A0A4D9EIA3"/>
<dbReference type="EMBL" id="QXTE01000081">
    <property type="protein sequence ID" value="TFK07633.1"/>
    <property type="molecule type" value="Genomic_DNA"/>
</dbReference>
<feature type="region of interest" description="Disordered" evidence="1">
    <location>
        <begin position="60"/>
        <end position="81"/>
    </location>
</feature>
<comment type="caution">
    <text evidence="3">The sequence shown here is derived from an EMBL/GenBank/DDBJ whole genome shotgun (WGS) entry which is preliminary data.</text>
</comment>
<protein>
    <submittedName>
        <fullName evidence="3">Nicastrin</fullName>
    </submittedName>
</protein>
<reference evidence="3 4" key="1">
    <citation type="submission" date="2019-04" db="EMBL/GenBank/DDBJ databases">
        <title>Draft genome of the big-headed turtle Platysternon megacephalum.</title>
        <authorList>
            <person name="Gong S."/>
        </authorList>
    </citation>
    <scope>NUCLEOTIDE SEQUENCE [LARGE SCALE GENOMIC DNA]</scope>
    <source>
        <strain evidence="3">DO16091913</strain>
        <tissue evidence="3">Muscle</tissue>
    </source>
</reference>
<accession>A0A4D9EIA3</accession>
<dbReference type="AlphaFoldDB" id="A0A4D9EIA3"/>
<evidence type="ECO:0000313" key="3">
    <source>
        <dbReference type="EMBL" id="TFK07633.1"/>
    </source>
</evidence>